<organism evidence="1">
    <name type="scientific">Haemonchus placei</name>
    <name type="common">Barber's pole worm</name>
    <dbReference type="NCBI Taxonomy" id="6290"/>
    <lineage>
        <taxon>Eukaryota</taxon>
        <taxon>Metazoa</taxon>
        <taxon>Ecdysozoa</taxon>
        <taxon>Nematoda</taxon>
        <taxon>Chromadorea</taxon>
        <taxon>Rhabditida</taxon>
        <taxon>Rhabditina</taxon>
        <taxon>Rhabditomorpha</taxon>
        <taxon>Strongyloidea</taxon>
        <taxon>Trichostrongylidae</taxon>
        <taxon>Haemonchus</taxon>
    </lineage>
</organism>
<dbReference type="WBParaSite" id="HPLM_0000004501-mRNA-1">
    <property type="protein sequence ID" value="HPLM_0000004501-mRNA-1"/>
    <property type="gene ID" value="HPLM_0000004501"/>
</dbReference>
<accession>A0A0N4VRZ1</accession>
<name>A0A0N4VRZ1_HAEPC</name>
<proteinExistence type="predicted"/>
<sequence length="133" mass="15260">MLWIRHWSRFSRERQILSMMNILAGRDRCSLEHHPNRPEPIQDRLAHSTVGRRSATICSGMQAAPGRRAEAALVFLLMSKTNLLQHRRSNPWLVADPATPPLDACRFVVVDCDQIACKRITNFKISNNEEEVK</sequence>
<dbReference type="AlphaFoldDB" id="A0A0N4VRZ1"/>
<protein>
    <submittedName>
        <fullName evidence="1">Uncharacterized protein</fullName>
    </submittedName>
</protein>
<evidence type="ECO:0000313" key="1">
    <source>
        <dbReference type="WBParaSite" id="HPLM_0000004501-mRNA-1"/>
    </source>
</evidence>
<reference evidence="1" key="1">
    <citation type="submission" date="2017-02" db="UniProtKB">
        <authorList>
            <consortium name="WormBaseParasite"/>
        </authorList>
    </citation>
    <scope>IDENTIFICATION</scope>
</reference>